<feature type="compositionally biased region" description="Polar residues" evidence="9">
    <location>
        <begin position="1"/>
        <end position="17"/>
    </location>
</feature>
<evidence type="ECO:0000313" key="12">
    <source>
        <dbReference type="EMBL" id="JAB89834.1"/>
    </source>
</evidence>
<dbReference type="OrthoDB" id="297496at2759"/>
<evidence type="ECO:0000256" key="7">
    <source>
        <dbReference type="ARBA" id="ARBA00023303"/>
    </source>
</evidence>
<dbReference type="Pfam" id="PF07885">
    <property type="entry name" value="Ion_trans_2"/>
    <property type="match status" value="2"/>
</dbReference>
<feature type="transmembrane region" description="Helical" evidence="10">
    <location>
        <begin position="241"/>
        <end position="259"/>
    </location>
</feature>
<feature type="transmembrane region" description="Helical" evidence="10">
    <location>
        <begin position="393"/>
        <end position="416"/>
    </location>
</feature>
<feature type="transmembrane region" description="Helical" evidence="10">
    <location>
        <begin position="367"/>
        <end position="387"/>
    </location>
</feature>
<feature type="region of interest" description="Disordered" evidence="9">
    <location>
        <begin position="461"/>
        <end position="524"/>
    </location>
</feature>
<dbReference type="GO" id="GO:0022841">
    <property type="term" value="F:potassium ion leak channel activity"/>
    <property type="evidence" value="ECO:0007669"/>
    <property type="project" value="TreeGrafter"/>
</dbReference>
<evidence type="ECO:0000256" key="6">
    <source>
        <dbReference type="ARBA" id="ARBA00023136"/>
    </source>
</evidence>
<keyword evidence="2 8" id="KW-0813">Transport</keyword>
<keyword evidence="7 8" id="KW-0407">Ion channel</keyword>
<dbReference type="InterPro" id="IPR013099">
    <property type="entry name" value="K_chnl_dom"/>
</dbReference>
<dbReference type="EMBL" id="GAMC01016719">
    <property type="protein sequence ID" value="JAB89836.1"/>
    <property type="molecule type" value="mRNA"/>
</dbReference>
<feature type="compositionally biased region" description="Pro residues" evidence="9">
    <location>
        <begin position="481"/>
        <end position="490"/>
    </location>
</feature>
<dbReference type="GO" id="GO:0015271">
    <property type="term" value="F:outward rectifier potassium channel activity"/>
    <property type="evidence" value="ECO:0007669"/>
    <property type="project" value="TreeGrafter"/>
</dbReference>
<keyword evidence="6 10" id="KW-0472">Membrane</keyword>
<feature type="transmembrane region" description="Helical" evidence="10">
    <location>
        <begin position="113"/>
        <end position="137"/>
    </location>
</feature>
<name>W8BJP4_CERCA</name>
<dbReference type="PANTHER" id="PTHR11003:SF335">
    <property type="entry name" value="POTASSIUM CHANNEL DOMAIN-CONTAINING PROTEIN"/>
    <property type="match status" value="1"/>
</dbReference>
<reference evidence="12" key="1">
    <citation type="submission" date="2013-07" db="EMBL/GenBank/DDBJ databases">
        <authorList>
            <person name="Geib S."/>
        </authorList>
    </citation>
    <scope>NUCLEOTIDE SEQUENCE</scope>
</reference>
<feature type="domain" description="Potassium channel" evidence="11">
    <location>
        <begin position="348"/>
        <end position="420"/>
    </location>
</feature>
<evidence type="ECO:0000256" key="9">
    <source>
        <dbReference type="SAM" id="MobiDB-lite"/>
    </source>
</evidence>
<feature type="region of interest" description="Disordered" evidence="9">
    <location>
        <begin position="1"/>
        <end position="56"/>
    </location>
</feature>
<keyword evidence="3 8" id="KW-0812">Transmembrane</keyword>
<evidence type="ECO:0000256" key="3">
    <source>
        <dbReference type="ARBA" id="ARBA00022692"/>
    </source>
</evidence>
<comment type="similarity">
    <text evidence="8">Belongs to the two pore domain potassium channel (TC 1.A.1.8) family.</text>
</comment>
<evidence type="ECO:0000256" key="5">
    <source>
        <dbReference type="ARBA" id="ARBA00023065"/>
    </source>
</evidence>
<evidence type="ECO:0000256" key="10">
    <source>
        <dbReference type="SAM" id="Phobius"/>
    </source>
</evidence>
<dbReference type="AlphaFoldDB" id="W8BJP4"/>
<evidence type="ECO:0000256" key="8">
    <source>
        <dbReference type="RuleBase" id="RU003857"/>
    </source>
</evidence>
<feature type="domain" description="Potassium channel" evidence="11">
    <location>
        <begin position="208"/>
        <end position="266"/>
    </location>
</feature>
<evidence type="ECO:0000256" key="2">
    <source>
        <dbReference type="ARBA" id="ARBA00022448"/>
    </source>
</evidence>
<dbReference type="Gene3D" id="1.10.287.70">
    <property type="match status" value="1"/>
</dbReference>
<gene>
    <name evidence="12" type="primary">TWK18</name>
</gene>
<keyword evidence="5 8" id="KW-0406">Ion transport</keyword>
<feature type="compositionally biased region" description="Polar residues" evidence="9">
    <location>
        <begin position="30"/>
        <end position="40"/>
    </location>
</feature>
<comment type="subcellular location">
    <subcellularLocation>
        <location evidence="1">Membrane</location>
        <topology evidence="1">Multi-pass membrane protein</topology>
    </subcellularLocation>
</comment>
<feature type="compositionally biased region" description="Polar residues" evidence="9">
    <location>
        <begin position="466"/>
        <end position="475"/>
    </location>
</feature>
<accession>W8BJP4</accession>
<dbReference type="SUPFAM" id="SSF81324">
    <property type="entry name" value="Voltage-gated potassium channels"/>
    <property type="match status" value="2"/>
</dbReference>
<dbReference type="EMBL" id="GAMC01016721">
    <property type="protein sequence ID" value="JAB89834.1"/>
    <property type="molecule type" value="mRNA"/>
</dbReference>
<dbReference type="GO" id="GO:0005886">
    <property type="term" value="C:plasma membrane"/>
    <property type="evidence" value="ECO:0007669"/>
    <property type="project" value="TreeGrafter"/>
</dbReference>
<feature type="transmembrane region" description="Helical" evidence="10">
    <location>
        <begin position="211"/>
        <end position="229"/>
    </location>
</feature>
<feature type="compositionally biased region" description="Low complexity" evidence="9">
    <location>
        <begin position="18"/>
        <end position="27"/>
    </location>
</feature>
<evidence type="ECO:0000256" key="4">
    <source>
        <dbReference type="ARBA" id="ARBA00022989"/>
    </source>
</evidence>
<feature type="transmembrane region" description="Helical" evidence="10">
    <location>
        <begin position="338"/>
        <end position="360"/>
    </location>
</feature>
<evidence type="ECO:0000256" key="1">
    <source>
        <dbReference type="ARBA" id="ARBA00004141"/>
    </source>
</evidence>
<dbReference type="PANTHER" id="PTHR11003">
    <property type="entry name" value="POTASSIUM CHANNEL, SUBFAMILY K"/>
    <property type="match status" value="1"/>
</dbReference>
<dbReference type="PRINTS" id="PR01333">
    <property type="entry name" value="2POREKCHANEL"/>
</dbReference>
<dbReference type="InterPro" id="IPR003280">
    <property type="entry name" value="2pore_dom_K_chnl"/>
</dbReference>
<proteinExistence type="evidence at transcript level"/>
<protein>
    <submittedName>
        <fullName evidence="12">TWiK family of potassium channels protein 18</fullName>
    </submittedName>
</protein>
<evidence type="ECO:0000259" key="11">
    <source>
        <dbReference type="Pfam" id="PF07885"/>
    </source>
</evidence>
<reference evidence="12" key="2">
    <citation type="journal article" date="2014" name="BMC Genomics">
        <title>A genomic perspective to assessing quality of mass-reared SIT flies used in Mediterranean fruit fly (Ceratitis capitata) eradication in California.</title>
        <authorList>
            <person name="Calla B."/>
            <person name="Hall B."/>
            <person name="Hou S."/>
            <person name="Geib S.M."/>
        </authorList>
    </citation>
    <scope>NUCLEOTIDE SEQUENCE</scope>
</reference>
<organism evidence="12">
    <name type="scientific">Ceratitis capitata</name>
    <name type="common">Mediterranean fruit fly</name>
    <name type="synonym">Tephritis capitata</name>
    <dbReference type="NCBI Taxonomy" id="7213"/>
    <lineage>
        <taxon>Eukaryota</taxon>
        <taxon>Metazoa</taxon>
        <taxon>Ecdysozoa</taxon>
        <taxon>Arthropoda</taxon>
        <taxon>Hexapoda</taxon>
        <taxon>Insecta</taxon>
        <taxon>Pterygota</taxon>
        <taxon>Neoptera</taxon>
        <taxon>Endopterygota</taxon>
        <taxon>Diptera</taxon>
        <taxon>Brachycera</taxon>
        <taxon>Muscomorpha</taxon>
        <taxon>Tephritoidea</taxon>
        <taxon>Tephritidae</taxon>
        <taxon>Ceratitis</taxon>
        <taxon>Ceratitis</taxon>
    </lineage>
</organism>
<keyword evidence="4 10" id="KW-1133">Transmembrane helix</keyword>
<sequence length="524" mass="59377">MSNTPSVRIQMPPTRQSPRLVLRPPRLNLSGVQSSASNQLHPPLTGHPLATHPQTGLPLTAQTKESEQWPFFSASDFARGFSDFVDFTKAGMSFGEKFTFGLYEKVSKWSRKWFTHIFLFIIMVLYSAGGALLFASIEGHNADMIHRDLTSQRRDFLRAIGKLANDPEIKSEQLKLEGKLVNVMRNYKDAISSFLNNEKTFEELEKEKNPWTFLNSMFFCGTIYTTIGYGHIAPVTKLGRTLAIVYAIIGIPLFLLILADYGKLFTRALKFLWVYVRRLYYMGTCRQIRKHQSVRDAMKLARRSSMFFGRDTDIESRTTGPETPSSPFDETFEVDDEFNLPISVASFLLISYILIGALFYSMWEEWSYFEAFYFVFISMSTIGFGDLVPKHPVFMMCSILYLVFGLALTSMFINVVQIKLSDTFKQASIKLSTTIGIELPPEEEGEGGESGEKNIEPGVTVDIDATTPQANNDGNLKTPPSSAPPRPMPPGKERVSESPPPLPSRKQEINQTENEVKKKGWWFW</sequence>
<dbReference type="GO" id="GO:0030322">
    <property type="term" value="P:stabilization of membrane potential"/>
    <property type="evidence" value="ECO:0007669"/>
    <property type="project" value="TreeGrafter"/>
</dbReference>